<evidence type="ECO:0000313" key="11">
    <source>
        <dbReference type="EMBL" id="KAK0645557.1"/>
    </source>
</evidence>
<dbReference type="Gene3D" id="3.40.50.150">
    <property type="entry name" value="Vaccinia Virus protein VP39"/>
    <property type="match status" value="1"/>
</dbReference>
<feature type="region of interest" description="Disordered" evidence="10">
    <location>
        <begin position="199"/>
        <end position="228"/>
    </location>
</feature>
<dbReference type="Pfam" id="PF04072">
    <property type="entry name" value="LCM"/>
    <property type="match status" value="1"/>
</dbReference>
<gene>
    <name evidence="11" type="ORF">B0T16DRAFT_428655</name>
</gene>
<evidence type="ECO:0000256" key="4">
    <source>
        <dbReference type="ARBA" id="ARBA00017497"/>
    </source>
</evidence>
<feature type="binding site" evidence="9">
    <location>
        <position position="96"/>
    </location>
    <ligand>
        <name>S-adenosyl-L-methionine</name>
        <dbReference type="ChEBI" id="CHEBI:59789"/>
    </ligand>
</feature>
<dbReference type="InterPro" id="IPR016651">
    <property type="entry name" value="LCMT1"/>
</dbReference>
<feature type="binding site" evidence="9">
    <location>
        <position position="122"/>
    </location>
    <ligand>
        <name>S-adenosyl-L-methionine</name>
        <dbReference type="ChEBI" id="CHEBI:59789"/>
    </ligand>
</feature>
<organism evidence="11 12">
    <name type="scientific">Cercophora newfieldiana</name>
    <dbReference type="NCBI Taxonomy" id="92897"/>
    <lineage>
        <taxon>Eukaryota</taxon>
        <taxon>Fungi</taxon>
        <taxon>Dikarya</taxon>
        <taxon>Ascomycota</taxon>
        <taxon>Pezizomycotina</taxon>
        <taxon>Sordariomycetes</taxon>
        <taxon>Sordariomycetidae</taxon>
        <taxon>Sordariales</taxon>
        <taxon>Lasiosphaeriaceae</taxon>
        <taxon>Cercophora</taxon>
    </lineage>
</organism>
<feature type="compositionally biased region" description="Gly residues" evidence="10">
    <location>
        <begin position="16"/>
        <end position="33"/>
    </location>
</feature>
<keyword evidence="5 8" id="KW-0489">Methyltransferase</keyword>
<comment type="function">
    <text evidence="8">Methylates the carboxyl group of the C-terminal leucine residue of protein phosphatase 2A catalytic subunits to form alpha-leucine ester residues.</text>
</comment>
<keyword evidence="6 8" id="KW-0808">Transferase</keyword>
<dbReference type="AlphaFoldDB" id="A0AA39Y3V9"/>
<sequence>MSAASIPNLLSLRGSSRGGGRGRGFGRGRGGGSSSSSTPGHDVTIQGTDTDAALSRLSAVDLGYLDDPFAELFAQNAAPGLSARRLPIINRGTYTRTTAIDTIVNHFLASTAGSPRQIISLGAGTDTRALRLFTSTSPVHKDILYHEIDFPTTAAKKLTTIRTAPRLRPVLTITETLPSSWAAHSTSEPTNKLYYHGIDLRTLGQPPPPPPPTQQTPDSPSPSTLPSLSPSLPTLLISECCLCYLTPPQSASVLFHFTSLLPSLGIILYEPIRPSDPFGRMMVTNLAARHIVMPTLEVYQQPGDQIRRLQDAGFEEVEAMTVDRIWEGWVSPEEKERVDGLEGLDEVEEWLLLAGHYIVAWGWRGEGGSLPGGGGGG</sequence>
<evidence type="ECO:0000256" key="3">
    <source>
        <dbReference type="ARBA" id="ARBA00012834"/>
    </source>
</evidence>
<dbReference type="InterPro" id="IPR007213">
    <property type="entry name" value="Ppm1/Ppm2/Tcmp"/>
</dbReference>
<proteinExistence type="inferred from homology"/>
<feature type="binding site" evidence="9">
    <location>
        <position position="239"/>
    </location>
    <ligand>
        <name>S-adenosyl-L-methionine</name>
        <dbReference type="ChEBI" id="CHEBI:59789"/>
    </ligand>
</feature>
<evidence type="ECO:0000313" key="12">
    <source>
        <dbReference type="Proteomes" id="UP001174936"/>
    </source>
</evidence>
<evidence type="ECO:0000256" key="5">
    <source>
        <dbReference type="ARBA" id="ARBA00022603"/>
    </source>
</evidence>
<feature type="binding site" evidence="9">
    <location>
        <begin position="199"/>
        <end position="200"/>
    </location>
    <ligand>
        <name>S-adenosyl-L-methionine</name>
        <dbReference type="ChEBI" id="CHEBI:59789"/>
    </ligand>
</feature>
<evidence type="ECO:0000256" key="8">
    <source>
        <dbReference type="PIRNR" id="PIRNR016305"/>
    </source>
</evidence>
<dbReference type="InterPro" id="IPR029063">
    <property type="entry name" value="SAM-dependent_MTases_sf"/>
</dbReference>
<feature type="region of interest" description="Disordered" evidence="10">
    <location>
        <begin position="1"/>
        <end position="46"/>
    </location>
</feature>
<evidence type="ECO:0000256" key="1">
    <source>
        <dbReference type="ARBA" id="ARBA00000724"/>
    </source>
</evidence>
<dbReference type="SUPFAM" id="SSF53335">
    <property type="entry name" value="S-adenosyl-L-methionine-dependent methyltransferases"/>
    <property type="match status" value="1"/>
</dbReference>
<dbReference type="EMBL" id="JAULSV010000004">
    <property type="protein sequence ID" value="KAK0645557.1"/>
    <property type="molecule type" value="Genomic_DNA"/>
</dbReference>
<evidence type="ECO:0000256" key="6">
    <source>
        <dbReference type="ARBA" id="ARBA00022679"/>
    </source>
</evidence>
<name>A0AA39Y3V9_9PEZI</name>
<accession>A0AA39Y3V9</accession>
<dbReference type="Proteomes" id="UP001174936">
    <property type="component" value="Unassembled WGS sequence"/>
</dbReference>
<dbReference type="GO" id="GO:0032259">
    <property type="term" value="P:methylation"/>
    <property type="evidence" value="ECO:0007669"/>
    <property type="project" value="UniProtKB-KW"/>
</dbReference>
<feature type="compositionally biased region" description="Low complexity" evidence="10">
    <location>
        <begin position="215"/>
        <end position="228"/>
    </location>
</feature>
<evidence type="ECO:0000256" key="2">
    <source>
        <dbReference type="ARBA" id="ARBA00010703"/>
    </source>
</evidence>
<evidence type="ECO:0000256" key="9">
    <source>
        <dbReference type="PIRSR" id="PIRSR016305-1"/>
    </source>
</evidence>
<protein>
    <recommendedName>
        <fullName evidence="4 8">Leucine carboxyl methyltransferase 1</fullName>
        <ecNumber evidence="3 8">2.1.1.233</ecNumber>
    </recommendedName>
</protein>
<dbReference type="PIRSF" id="PIRSF016305">
    <property type="entry name" value="LCM_mtfrase"/>
    <property type="match status" value="1"/>
</dbReference>
<dbReference type="EC" id="2.1.1.233" evidence="3 8"/>
<reference evidence="11" key="1">
    <citation type="submission" date="2023-06" db="EMBL/GenBank/DDBJ databases">
        <title>Genome-scale phylogeny and comparative genomics of the fungal order Sordariales.</title>
        <authorList>
            <consortium name="Lawrence Berkeley National Laboratory"/>
            <person name="Hensen N."/>
            <person name="Bonometti L."/>
            <person name="Westerberg I."/>
            <person name="Brannstrom I.O."/>
            <person name="Guillou S."/>
            <person name="Cros-Aarteil S."/>
            <person name="Calhoun S."/>
            <person name="Haridas S."/>
            <person name="Kuo A."/>
            <person name="Mondo S."/>
            <person name="Pangilinan J."/>
            <person name="Riley R."/>
            <person name="Labutti K."/>
            <person name="Andreopoulos B."/>
            <person name="Lipzen A."/>
            <person name="Chen C."/>
            <person name="Yanf M."/>
            <person name="Daum C."/>
            <person name="Ng V."/>
            <person name="Clum A."/>
            <person name="Steindorff A."/>
            <person name="Ohm R."/>
            <person name="Martin F."/>
            <person name="Silar P."/>
            <person name="Natvig D."/>
            <person name="Lalanne C."/>
            <person name="Gautier V."/>
            <person name="Ament-Velasquez S.L."/>
            <person name="Kruys A."/>
            <person name="Hutchinson M.I."/>
            <person name="Powell A.J."/>
            <person name="Barry K."/>
            <person name="Miller A.N."/>
            <person name="Grigoriev I.V."/>
            <person name="Debuchy R."/>
            <person name="Gladieux P."/>
            <person name="Thoren M.H."/>
            <person name="Johannesson H."/>
        </authorList>
    </citation>
    <scope>NUCLEOTIDE SEQUENCE</scope>
    <source>
        <strain evidence="11">SMH2532-1</strain>
    </source>
</reference>
<dbReference type="GO" id="GO:0018423">
    <property type="term" value="F:protein C-terminal leucine carboxyl O-methyltransferase activity"/>
    <property type="evidence" value="ECO:0007669"/>
    <property type="project" value="UniProtKB-EC"/>
</dbReference>
<dbReference type="PANTHER" id="PTHR13600">
    <property type="entry name" value="LEUCINE CARBOXYL METHYLTRANSFERASE"/>
    <property type="match status" value="1"/>
</dbReference>
<keyword evidence="7 8" id="KW-0949">S-adenosyl-L-methionine</keyword>
<feature type="compositionally biased region" description="Pro residues" evidence="10">
    <location>
        <begin position="205"/>
        <end position="214"/>
    </location>
</feature>
<evidence type="ECO:0000256" key="10">
    <source>
        <dbReference type="SAM" id="MobiDB-lite"/>
    </source>
</evidence>
<comment type="catalytic activity">
    <reaction evidence="1 8">
        <text>[phosphatase 2A protein]-C-terminal L-leucine + S-adenosyl-L-methionine = [phosphatase 2A protein]-C-terminal L-leucine methyl ester + S-adenosyl-L-homocysteine</text>
        <dbReference type="Rhea" id="RHEA:48544"/>
        <dbReference type="Rhea" id="RHEA-COMP:12134"/>
        <dbReference type="Rhea" id="RHEA-COMP:12135"/>
        <dbReference type="ChEBI" id="CHEBI:57856"/>
        <dbReference type="ChEBI" id="CHEBI:59789"/>
        <dbReference type="ChEBI" id="CHEBI:90516"/>
        <dbReference type="ChEBI" id="CHEBI:90517"/>
        <dbReference type="EC" id="2.1.1.233"/>
    </reaction>
</comment>
<comment type="similarity">
    <text evidence="2 8">Belongs to the methyltransferase superfamily. LCMT family.</text>
</comment>
<dbReference type="PANTHER" id="PTHR13600:SF21">
    <property type="entry name" value="LEUCINE CARBOXYL METHYLTRANSFERASE 1"/>
    <property type="match status" value="1"/>
</dbReference>
<keyword evidence="12" id="KW-1185">Reference proteome</keyword>
<comment type="caution">
    <text evidence="11">The sequence shown here is derived from an EMBL/GenBank/DDBJ whole genome shotgun (WGS) entry which is preliminary data.</text>
</comment>
<evidence type="ECO:0000256" key="7">
    <source>
        <dbReference type="ARBA" id="ARBA00022691"/>
    </source>
</evidence>